<organism evidence="2 3">
    <name type="scientific">Brotocaccenecus cirricatena</name>
    <dbReference type="NCBI Taxonomy" id="3064195"/>
    <lineage>
        <taxon>Bacteria</taxon>
        <taxon>Bacillati</taxon>
        <taxon>Bacillota</taxon>
        <taxon>Clostridia</taxon>
        <taxon>Eubacteriales</taxon>
        <taxon>Oscillospiraceae</taxon>
        <taxon>Brotocaccenecus</taxon>
    </lineage>
</organism>
<name>A0AAE3AJQ7_9FIRM</name>
<comment type="caution">
    <text evidence="2">The sequence shown here is derived from an EMBL/GenBank/DDBJ whole genome shotgun (WGS) entry which is preliminary data.</text>
</comment>
<gene>
    <name evidence="2" type="ORF">LKD37_17270</name>
</gene>
<reference evidence="2" key="1">
    <citation type="submission" date="2021-10" db="EMBL/GenBank/DDBJ databases">
        <title>Anaerobic single-cell dispensing facilitates the cultivation of human gut bacteria.</title>
        <authorList>
            <person name="Afrizal A."/>
        </authorList>
    </citation>
    <scope>NUCLEOTIDE SEQUENCE</scope>
    <source>
        <strain evidence="2">CLA-AA-H272</strain>
    </source>
</reference>
<evidence type="ECO:0000313" key="2">
    <source>
        <dbReference type="EMBL" id="MCC2131220.1"/>
    </source>
</evidence>
<feature type="region of interest" description="Disordered" evidence="1">
    <location>
        <begin position="252"/>
        <end position="274"/>
    </location>
</feature>
<dbReference type="Proteomes" id="UP001199319">
    <property type="component" value="Unassembled WGS sequence"/>
</dbReference>
<dbReference type="AlphaFoldDB" id="A0AAE3AJQ7"/>
<protein>
    <recommendedName>
        <fullName evidence="4">Large polyvalent protein associated domain-containing protein</fullName>
    </recommendedName>
</protein>
<dbReference type="RefSeq" id="WP_302930314.1">
    <property type="nucleotide sequence ID" value="NZ_JAJEPW010000135.1"/>
</dbReference>
<evidence type="ECO:0000256" key="1">
    <source>
        <dbReference type="SAM" id="MobiDB-lite"/>
    </source>
</evidence>
<proteinExistence type="predicted"/>
<evidence type="ECO:0008006" key="4">
    <source>
        <dbReference type="Google" id="ProtNLM"/>
    </source>
</evidence>
<evidence type="ECO:0000313" key="3">
    <source>
        <dbReference type="Proteomes" id="UP001199319"/>
    </source>
</evidence>
<dbReference type="EMBL" id="JAJEPW010000135">
    <property type="protein sequence ID" value="MCC2131220.1"/>
    <property type="molecule type" value="Genomic_DNA"/>
</dbReference>
<feature type="non-terminal residue" evidence="2">
    <location>
        <position position="1"/>
    </location>
</feature>
<accession>A0AAE3AJQ7</accession>
<keyword evidence="3" id="KW-1185">Reference proteome</keyword>
<sequence length="274" mass="31642">LMPEKLAMPKSGRLDVRDELGFLDEGSMTLCEFCEAHQLPYPAENMKFHIRPARPEEAGLFYTPHPEEDKWLGTVGHVRMDFGRSGNEFWHTWWPRGPEKLNSPAFKAELQEVVDTLRESVLKSRFAMERFCYEHGGKIDGGYVQNYGYIVETEHHRYCLRCNPSPGDYNCYCTAYDLDVQRQNMARDKPLVGRVTYANGDAQDFTDAEAFLKCVREELPYRPTTGFRYEVLTDDPIVRKAVDDIAFDLYGEENPHQQEDYEPQSAPNMMLGGM</sequence>